<dbReference type="AlphaFoldDB" id="A0AAV9VKK4"/>
<evidence type="ECO:0000256" key="2">
    <source>
        <dbReference type="ARBA" id="ARBA00022692"/>
    </source>
</evidence>
<reference evidence="9 10" key="1">
    <citation type="submission" date="2019-10" db="EMBL/GenBank/DDBJ databases">
        <authorList>
            <person name="Palmer J.M."/>
        </authorList>
    </citation>
    <scope>NUCLEOTIDE SEQUENCE [LARGE SCALE GENOMIC DNA]</scope>
    <source>
        <strain evidence="9 10">TWF730</strain>
    </source>
</reference>
<evidence type="ECO:0000256" key="5">
    <source>
        <dbReference type="ARBA" id="ARBA00038359"/>
    </source>
</evidence>
<feature type="region of interest" description="Disordered" evidence="6">
    <location>
        <begin position="208"/>
        <end position="236"/>
    </location>
</feature>
<feature type="domain" description="Rhodopsin" evidence="8">
    <location>
        <begin position="4"/>
        <end position="179"/>
    </location>
</feature>
<keyword evidence="3 7" id="KW-1133">Transmembrane helix</keyword>
<dbReference type="GO" id="GO:0016020">
    <property type="term" value="C:membrane"/>
    <property type="evidence" value="ECO:0007669"/>
    <property type="project" value="UniProtKB-SubCell"/>
</dbReference>
<gene>
    <name evidence="9" type="ORF">TWF730_000119</name>
</gene>
<comment type="caution">
    <text evidence="9">The sequence shown here is derived from an EMBL/GenBank/DDBJ whole genome shotgun (WGS) entry which is preliminary data.</text>
</comment>
<comment type="similarity">
    <text evidence="5">Belongs to the SAT4 family.</text>
</comment>
<feature type="compositionally biased region" description="Basic and acidic residues" evidence="6">
    <location>
        <begin position="208"/>
        <end position="219"/>
    </location>
</feature>
<dbReference type="InterPro" id="IPR052337">
    <property type="entry name" value="SAT4-like"/>
</dbReference>
<feature type="transmembrane region" description="Helical" evidence="7">
    <location>
        <begin position="32"/>
        <end position="51"/>
    </location>
</feature>
<feature type="region of interest" description="Disordered" evidence="6">
    <location>
        <begin position="332"/>
        <end position="351"/>
    </location>
</feature>
<evidence type="ECO:0000256" key="6">
    <source>
        <dbReference type="SAM" id="MobiDB-lite"/>
    </source>
</evidence>
<evidence type="ECO:0000256" key="1">
    <source>
        <dbReference type="ARBA" id="ARBA00004141"/>
    </source>
</evidence>
<keyword evidence="10" id="KW-1185">Reference proteome</keyword>
<dbReference type="EMBL" id="JAVHNS010000001">
    <property type="protein sequence ID" value="KAK6362664.1"/>
    <property type="molecule type" value="Genomic_DNA"/>
</dbReference>
<accession>A0AAV9VKK4</accession>
<keyword evidence="4 7" id="KW-0472">Membrane</keyword>
<evidence type="ECO:0000256" key="3">
    <source>
        <dbReference type="ARBA" id="ARBA00022989"/>
    </source>
</evidence>
<evidence type="ECO:0000256" key="4">
    <source>
        <dbReference type="ARBA" id="ARBA00023136"/>
    </source>
</evidence>
<dbReference type="PANTHER" id="PTHR33048">
    <property type="entry name" value="PTH11-LIKE INTEGRAL MEMBRANE PROTEIN (AFU_ORTHOLOGUE AFUA_5G11245)"/>
    <property type="match status" value="1"/>
</dbReference>
<dbReference type="Proteomes" id="UP001373714">
    <property type="component" value="Unassembled WGS sequence"/>
</dbReference>
<feature type="transmembrane region" description="Helical" evidence="7">
    <location>
        <begin position="84"/>
        <end position="104"/>
    </location>
</feature>
<organism evidence="9 10">
    <name type="scientific">Orbilia blumenaviensis</name>
    <dbReference type="NCBI Taxonomy" id="1796055"/>
    <lineage>
        <taxon>Eukaryota</taxon>
        <taxon>Fungi</taxon>
        <taxon>Dikarya</taxon>
        <taxon>Ascomycota</taxon>
        <taxon>Pezizomycotina</taxon>
        <taxon>Orbiliomycetes</taxon>
        <taxon>Orbiliales</taxon>
        <taxon>Orbiliaceae</taxon>
        <taxon>Orbilia</taxon>
    </lineage>
</organism>
<comment type="subcellular location">
    <subcellularLocation>
        <location evidence="1">Membrane</location>
        <topology evidence="1">Multi-pass membrane protein</topology>
    </subcellularLocation>
</comment>
<evidence type="ECO:0000259" key="8">
    <source>
        <dbReference type="Pfam" id="PF20684"/>
    </source>
</evidence>
<name>A0AAV9VKK4_9PEZI</name>
<keyword evidence="2 7" id="KW-0812">Transmembrane</keyword>
<proteinExistence type="inferred from homology"/>
<protein>
    <recommendedName>
        <fullName evidence="8">Rhodopsin domain-containing protein</fullName>
    </recommendedName>
</protein>
<evidence type="ECO:0000256" key="7">
    <source>
        <dbReference type="SAM" id="Phobius"/>
    </source>
</evidence>
<evidence type="ECO:0000313" key="10">
    <source>
        <dbReference type="Proteomes" id="UP001373714"/>
    </source>
</evidence>
<dbReference type="InterPro" id="IPR049326">
    <property type="entry name" value="Rhodopsin_dom_fungi"/>
</dbReference>
<dbReference type="PANTHER" id="PTHR33048:SF47">
    <property type="entry name" value="INTEGRAL MEMBRANE PROTEIN-RELATED"/>
    <property type="match status" value="1"/>
</dbReference>
<feature type="compositionally biased region" description="Polar residues" evidence="6">
    <location>
        <begin position="220"/>
        <end position="232"/>
    </location>
</feature>
<dbReference type="Pfam" id="PF20684">
    <property type="entry name" value="Fung_rhodopsin"/>
    <property type="match status" value="1"/>
</dbReference>
<sequence>MDPLYSLALQTIRMSMLAFYLRLSADPKFRKVVYWSMAITWLIFLTLLFIFEFQCRPPWKAWDLTVAYNNLWDKYCLDRWALSWTWAVFAILADCWVLVLPLKMLMALRISPKERVVVLCIFGIGFMACAASIVRIPALKVLTESPDPLWDQFNVSVTSVVEWNFSVMAACCPALKPLAGRWFPSLMARLSQGSSAWGGGRTGRAFRTKSDASKMEHGDSTTAVSESSSPITPRSPAKYRRFSMFVPGGRLNEMGMAPQMPPGERFGWRRLVGFLGRRESVAKQEINAVPVSEIGRTSLNGPNIGFWRNKDSSMDMTNNDYCVNASHTHQLPQHDWKKSRLSSVGSDDIPP</sequence>
<evidence type="ECO:0000313" key="9">
    <source>
        <dbReference type="EMBL" id="KAK6362664.1"/>
    </source>
</evidence>
<feature type="transmembrane region" description="Helical" evidence="7">
    <location>
        <begin position="116"/>
        <end position="136"/>
    </location>
</feature>